<dbReference type="GO" id="GO:0006631">
    <property type="term" value="P:fatty acid metabolic process"/>
    <property type="evidence" value="ECO:0007669"/>
    <property type="project" value="UniProtKB-KW"/>
</dbReference>
<dbReference type="FunFam" id="1.10.12.10:FF:000004">
    <property type="entry name" value="Delta3,5-delta2,4-dienoyl-CoA isomerase"/>
    <property type="match status" value="1"/>
</dbReference>
<evidence type="ECO:0008006" key="8">
    <source>
        <dbReference type="Google" id="ProtNLM"/>
    </source>
</evidence>
<dbReference type="Proteomes" id="UP000077684">
    <property type="component" value="Unassembled WGS sequence"/>
</dbReference>
<dbReference type="InterPro" id="IPR001753">
    <property type="entry name" value="Enoyl-CoA_hydra/iso"/>
</dbReference>
<evidence type="ECO:0000256" key="3">
    <source>
        <dbReference type="ARBA" id="ARBA00022832"/>
    </source>
</evidence>
<dbReference type="Gene3D" id="1.10.12.10">
    <property type="entry name" value="Lyase 2-enoyl-coa Hydratase, Chain A, domain 2"/>
    <property type="match status" value="1"/>
</dbReference>
<reference evidence="6" key="2">
    <citation type="journal article" date="2019" name="IMA Fungus">
        <title>Genome sequencing and comparison of five Tilletia species to identify candidate genes for the detection of regulated species infecting wheat.</title>
        <authorList>
            <person name="Nguyen H.D.T."/>
            <person name="Sultana T."/>
            <person name="Kesanakurti P."/>
            <person name="Hambleton S."/>
        </authorList>
    </citation>
    <scope>NUCLEOTIDE SEQUENCE</scope>
    <source>
        <strain evidence="6">DAOMC 236426</strain>
    </source>
</reference>
<comment type="similarity">
    <text evidence="2">Belongs to the enoyl-CoA hydratase/isomerase family.</text>
</comment>
<protein>
    <recommendedName>
        <fullName evidence="8">Enoyl-CoA hydratase</fullName>
    </recommendedName>
</protein>
<keyword evidence="3" id="KW-0276">Fatty acid metabolism</keyword>
<evidence type="ECO:0000256" key="2">
    <source>
        <dbReference type="ARBA" id="ARBA00005254"/>
    </source>
</evidence>
<dbReference type="InterPro" id="IPR014748">
    <property type="entry name" value="Enoyl-CoA_hydra_C"/>
</dbReference>
<keyword evidence="5" id="KW-0413">Isomerase</keyword>
<dbReference type="InterPro" id="IPR029045">
    <property type="entry name" value="ClpP/crotonase-like_dom_sf"/>
</dbReference>
<dbReference type="AlphaFoldDB" id="A0A8X7MWQ2"/>
<comment type="caution">
    <text evidence="6">The sequence shown here is derived from an EMBL/GenBank/DDBJ whole genome shotgun (WGS) entry which is preliminary data.</text>
</comment>
<proteinExistence type="inferred from homology"/>
<dbReference type="PANTHER" id="PTHR43149">
    <property type="entry name" value="ENOYL-COA HYDRATASE"/>
    <property type="match status" value="1"/>
</dbReference>
<dbReference type="Gene3D" id="3.90.226.10">
    <property type="entry name" value="2-enoyl-CoA Hydratase, Chain A, domain 1"/>
    <property type="match status" value="1"/>
</dbReference>
<keyword evidence="4" id="KW-0443">Lipid metabolism</keyword>
<reference evidence="6" key="1">
    <citation type="submission" date="2016-04" db="EMBL/GenBank/DDBJ databases">
        <authorList>
            <person name="Nguyen H.D."/>
            <person name="Samba Siva P."/>
            <person name="Cullis J."/>
            <person name="Levesque C.A."/>
            <person name="Hambleton S."/>
        </authorList>
    </citation>
    <scope>NUCLEOTIDE SEQUENCE</scope>
    <source>
        <strain evidence="6">DAOMC 236426</strain>
    </source>
</reference>
<dbReference type="CDD" id="cd06558">
    <property type="entry name" value="crotonase-like"/>
    <property type="match status" value="1"/>
</dbReference>
<evidence type="ECO:0000313" key="7">
    <source>
        <dbReference type="Proteomes" id="UP000077684"/>
    </source>
</evidence>
<dbReference type="GO" id="GO:0051750">
    <property type="term" value="F:delta(3,5)-delta(2,4)-dienoyl-CoA isomerase activity"/>
    <property type="evidence" value="ECO:0007669"/>
    <property type="project" value="TreeGrafter"/>
</dbReference>
<dbReference type="GO" id="GO:0005739">
    <property type="term" value="C:mitochondrion"/>
    <property type="evidence" value="ECO:0007669"/>
    <property type="project" value="TreeGrafter"/>
</dbReference>
<evidence type="ECO:0000256" key="1">
    <source>
        <dbReference type="ARBA" id="ARBA00005005"/>
    </source>
</evidence>
<dbReference type="SUPFAM" id="SSF52096">
    <property type="entry name" value="ClpP/crotonase"/>
    <property type="match status" value="1"/>
</dbReference>
<accession>A0A8X7MWQ2</accession>
<organism evidence="6 7">
    <name type="scientific">Tilletia controversa</name>
    <name type="common">dwarf bunt fungus</name>
    <dbReference type="NCBI Taxonomy" id="13291"/>
    <lineage>
        <taxon>Eukaryota</taxon>
        <taxon>Fungi</taxon>
        <taxon>Dikarya</taxon>
        <taxon>Basidiomycota</taxon>
        <taxon>Ustilaginomycotina</taxon>
        <taxon>Exobasidiomycetes</taxon>
        <taxon>Tilletiales</taxon>
        <taxon>Tilletiaceae</taxon>
        <taxon>Tilletia</taxon>
    </lineage>
</organism>
<dbReference type="InterPro" id="IPR045002">
    <property type="entry name" value="Ech1-like"/>
</dbReference>
<evidence type="ECO:0000313" key="6">
    <source>
        <dbReference type="EMBL" id="KAE8252287.1"/>
    </source>
</evidence>
<sequence length="269" mass="28935">MTSFPQPYKTLATEFHLVQFEAEGVLRVSFNRPPVNAWHDAMWRELHKLFDTISTDNDVAVVVLSGEGRAFTAGLDLKSNELFTTLSTIEDVGRRAFAIHAHIKHFQAAISSIEKCGKPVIAAAHGIAYGLALDLMSACDIRIGLAADIGTLQRFPKTVGNDSLARELAYSARTFDAREALAIGFVSKVTEQGQPAVVAAALSLAKDIASKSPIAVQSTKAILLHARDHPVDAGLAFTAAWNAAMLQTEDIPIATQAVMAKQKPAFSKL</sequence>
<dbReference type="Pfam" id="PF00378">
    <property type="entry name" value="ECH_1"/>
    <property type="match status" value="1"/>
</dbReference>
<gene>
    <name evidence="6" type="ORF">A4X06_0g2298</name>
</gene>
<dbReference type="EMBL" id="LWDE02000173">
    <property type="protein sequence ID" value="KAE8252287.1"/>
    <property type="molecule type" value="Genomic_DNA"/>
</dbReference>
<keyword evidence="7" id="KW-1185">Reference proteome</keyword>
<name>A0A8X7MWQ2_9BASI</name>
<evidence type="ECO:0000256" key="5">
    <source>
        <dbReference type="ARBA" id="ARBA00023235"/>
    </source>
</evidence>
<comment type="pathway">
    <text evidence="1">Lipid metabolism; fatty acid beta-oxidation.</text>
</comment>
<dbReference type="PANTHER" id="PTHR43149:SF1">
    <property type="entry name" value="DELTA(3,5)-DELTA(2,4)-DIENOYL-COA ISOMERASE, MITOCHONDRIAL"/>
    <property type="match status" value="1"/>
</dbReference>
<evidence type="ECO:0000256" key="4">
    <source>
        <dbReference type="ARBA" id="ARBA00023098"/>
    </source>
</evidence>